<dbReference type="SUPFAM" id="SSF56042">
    <property type="entry name" value="PurM C-terminal domain-like"/>
    <property type="match status" value="2"/>
</dbReference>
<dbReference type="InterPro" id="IPR036921">
    <property type="entry name" value="PurM-like_N_sf"/>
</dbReference>
<dbReference type="InterPro" id="IPR041609">
    <property type="entry name" value="PurL_linker"/>
</dbReference>
<protein>
    <recommendedName>
        <fullName evidence="8">Phosphoribosylformylglycinamidine synthase subunit PurL</fullName>
        <shortName evidence="8">FGAM synthase</shortName>
        <ecNumber evidence="8">6.3.5.3</ecNumber>
    </recommendedName>
    <alternativeName>
        <fullName evidence="8">Formylglycinamide ribonucleotide amidotransferase subunit II</fullName>
        <shortName evidence="8">FGAR amidotransferase II</shortName>
        <shortName evidence="8">FGAR-AT II</shortName>
    </alternativeName>
    <alternativeName>
        <fullName evidence="8">Glutamine amidotransferase PurL</fullName>
    </alternativeName>
    <alternativeName>
        <fullName evidence="8">Phosphoribosylformylglycinamidine synthase subunit II</fullName>
    </alternativeName>
</protein>
<dbReference type="Gene3D" id="3.30.1330.10">
    <property type="entry name" value="PurM-like, N-terminal domain"/>
    <property type="match status" value="2"/>
</dbReference>
<dbReference type="GO" id="GO:0005524">
    <property type="term" value="F:ATP binding"/>
    <property type="evidence" value="ECO:0007669"/>
    <property type="project" value="UniProtKB-UniRule"/>
</dbReference>
<sequence length="756" mass="82572">MEITESPNVGPLPTVETARKLGVLPEEFDRIGQILGRQPNFTELSIFSVMWSEHCSYKNSIVWLKTLPRDSDRMLAKAGEENAGLVDIGDGLACSFKIESHNHPSALEPYQGAATGVGGINRDIFTMGARPIAQLNSLRFGDLNLPKTRRLLRGVVKGIGDYGNAFGIPTVGGELYFDESYNTNPLVNAFSAGIVEVGKVAKATSYGVGNPVFIVGSATGKDGIHGATFASEDISDKSTEKLPAVQVGDPFMEKLLLEATLEIIATGYVIGIQDMGAAGIICSTSEMSAKGEHGMIIDLDKVPMRQPNMQPFEILLSESQERMLVVIEKGKEDVINQIFDKWDLNCAQIGEVTAPGPDGVGRLHFYRHGELVADVPAHDLVLGGGAPQYHREYREPAYIKEFEQFDADDVDDVETDEIADVARHLLSHPNICSRRWVYEQYDSMVGTANRSTNAPSDAAVVRIKTPEVGLSNKSIVITVDCNSRYVNANPRRGAMIAVAEAARNIVCSGGEPLAVTNNLNFGNPYVPEVYWQFVEAVQGMGEACRRFSTPVTGGNVSFYNQSSDDGPVFPTPTIGMLGLMEDPSHQMTLNFKAEGDWIYLLGPPTDDIASSEYLYSYRKVKASPAPLFDFETEWRVQEAIKTMIRHGWIKSAHDVSDGGLFVALAESAMAGNKGFQIDTVDRYRTDAFLFGESQSRVVITVSPDKLHEVEGYFNEGQTFVRLGVVTAADFVINDQTILTSAEAKDLYDNSLGRIMA</sequence>
<dbReference type="NCBIfam" id="NF002290">
    <property type="entry name" value="PRK01213.1"/>
    <property type="match status" value="1"/>
</dbReference>
<dbReference type="PIRSF" id="PIRSF001587">
    <property type="entry name" value="FGAM_synthase_II"/>
    <property type="match status" value="1"/>
</dbReference>
<evidence type="ECO:0000256" key="5">
    <source>
        <dbReference type="ARBA" id="ARBA00022755"/>
    </source>
</evidence>
<feature type="binding site" evidence="8">
    <location>
        <position position="123"/>
    </location>
    <ligand>
        <name>Mg(2+)</name>
        <dbReference type="ChEBI" id="CHEBI:18420"/>
        <label>2</label>
    </ligand>
</feature>
<feature type="binding site" evidence="8">
    <location>
        <position position="57"/>
    </location>
    <ligand>
        <name>ATP</name>
        <dbReference type="ChEBI" id="CHEBI:30616"/>
    </ligand>
</feature>
<proteinExistence type="inferred from homology"/>
<evidence type="ECO:0000256" key="6">
    <source>
        <dbReference type="ARBA" id="ARBA00022840"/>
    </source>
</evidence>
<feature type="active site" description="Proton acceptor" evidence="8">
    <location>
        <position position="101"/>
    </location>
</feature>
<evidence type="ECO:0000256" key="1">
    <source>
        <dbReference type="ARBA" id="ARBA00022490"/>
    </source>
</evidence>
<evidence type="ECO:0000313" key="13">
    <source>
        <dbReference type="Proteomes" id="UP000283523"/>
    </source>
</evidence>
<keyword evidence="7 8" id="KW-0460">Magnesium</keyword>
<dbReference type="CDD" id="cd02203">
    <property type="entry name" value="PurL_repeat1"/>
    <property type="match status" value="1"/>
</dbReference>
<feature type="binding site" evidence="8">
    <location>
        <position position="274"/>
    </location>
    <ligand>
        <name>Mg(2+)</name>
        <dbReference type="ChEBI" id="CHEBI:18420"/>
        <label>2</label>
    </ligand>
</feature>
<organism evidence="12 13">
    <name type="scientific">Fibrisoma montanum</name>
    <dbReference type="NCBI Taxonomy" id="2305895"/>
    <lineage>
        <taxon>Bacteria</taxon>
        <taxon>Pseudomonadati</taxon>
        <taxon>Bacteroidota</taxon>
        <taxon>Cytophagia</taxon>
        <taxon>Cytophagales</taxon>
        <taxon>Spirosomataceae</taxon>
        <taxon>Fibrisoma</taxon>
    </lineage>
</organism>
<feature type="domain" description="PurM-like N-terminal" evidence="9">
    <location>
        <begin position="81"/>
        <end position="195"/>
    </location>
</feature>
<dbReference type="FunFam" id="3.30.1330.10:FF:000004">
    <property type="entry name" value="Phosphoribosylformylglycinamidine synthase subunit PurL"/>
    <property type="match status" value="1"/>
</dbReference>
<evidence type="ECO:0000259" key="9">
    <source>
        <dbReference type="Pfam" id="PF00586"/>
    </source>
</evidence>
<gene>
    <name evidence="8 12" type="primary">purL</name>
    <name evidence="12" type="ORF">DYU11_11110</name>
</gene>
<keyword evidence="4 8" id="KW-0547">Nucleotide-binding</keyword>
<dbReference type="HAMAP" id="MF_00420">
    <property type="entry name" value="PurL_2"/>
    <property type="match status" value="1"/>
</dbReference>
<comment type="function">
    <text evidence="8">Part of the phosphoribosylformylglycinamidine synthase complex involved in the purines biosynthetic pathway. Catalyzes the ATP-dependent conversion of formylglycinamide ribonucleotide (FGAR) and glutamine to yield formylglycinamidine ribonucleotide (FGAM) and glutamate. The FGAM synthase complex is composed of three subunits. PurQ produces an ammonia molecule by converting glutamine to glutamate. PurL transfers the ammonia molecule to FGAR to form FGAM in an ATP-dependent manner. PurS interacts with PurQ and PurL and is thought to assist in the transfer of the ammonia molecule from PurQ to PurL.</text>
</comment>
<feature type="domain" description="PurM-like C-terminal" evidence="10">
    <location>
        <begin position="594"/>
        <end position="729"/>
    </location>
</feature>
<dbReference type="PANTHER" id="PTHR43555:SF1">
    <property type="entry name" value="PHOSPHORIBOSYLFORMYLGLYCINAMIDINE SYNTHASE SUBUNIT PURL"/>
    <property type="match status" value="1"/>
</dbReference>
<dbReference type="UniPathway" id="UPA00074">
    <property type="reaction ID" value="UER00128"/>
</dbReference>
<reference evidence="12 13" key="1">
    <citation type="submission" date="2018-08" db="EMBL/GenBank/DDBJ databases">
        <title>Fibrisoma montanum sp. nov., isolated from Danxia mountain soil.</title>
        <authorList>
            <person name="Huang Y."/>
        </authorList>
    </citation>
    <scope>NUCLEOTIDE SEQUENCE [LARGE SCALE GENOMIC DNA]</scope>
    <source>
        <strain evidence="12 13">HYT19</strain>
    </source>
</reference>
<dbReference type="Proteomes" id="UP000283523">
    <property type="component" value="Unassembled WGS sequence"/>
</dbReference>
<dbReference type="GO" id="GO:0005737">
    <property type="term" value="C:cytoplasm"/>
    <property type="evidence" value="ECO:0007669"/>
    <property type="project" value="UniProtKB-SubCell"/>
</dbReference>
<keyword evidence="13" id="KW-1185">Reference proteome</keyword>
<feature type="domain" description="Phosphoribosylformylglycinamidine synthase linker" evidence="11">
    <location>
        <begin position="16"/>
        <end position="58"/>
    </location>
</feature>
<evidence type="ECO:0000313" key="12">
    <source>
        <dbReference type="EMBL" id="RIV23531.1"/>
    </source>
</evidence>
<dbReference type="EC" id="6.3.5.3" evidence="8"/>
<feature type="binding site" evidence="8">
    <location>
        <position position="557"/>
    </location>
    <ligand>
        <name>substrate</name>
    </ligand>
</feature>
<evidence type="ECO:0000259" key="10">
    <source>
        <dbReference type="Pfam" id="PF02769"/>
    </source>
</evidence>
<dbReference type="InterPro" id="IPR010918">
    <property type="entry name" value="PurM-like_C_dom"/>
</dbReference>
<dbReference type="Pfam" id="PF02769">
    <property type="entry name" value="AIRS_C"/>
    <property type="match status" value="2"/>
</dbReference>
<dbReference type="GO" id="GO:0000287">
    <property type="term" value="F:magnesium ion binding"/>
    <property type="evidence" value="ECO:0007669"/>
    <property type="project" value="UniProtKB-UniRule"/>
</dbReference>
<comment type="similarity">
    <text evidence="8">Belongs to the FGAMS family.</text>
</comment>
<dbReference type="PANTHER" id="PTHR43555">
    <property type="entry name" value="PHOSPHORIBOSYLFORMYLGLYCINAMIDINE SYNTHASE SUBUNIT PURL"/>
    <property type="match status" value="1"/>
</dbReference>
<dbReference type="InterPro" id="IPR036676">
    <property type="entry name" value="PurM-like_C_sf"/>
</dbReference>
<evidence type="ECO:0000256" key="3">
    <source>
        <dbReference type="ARBA" id="ARBA00022723"/>
    </source>
</evidence>
<feature type="binding site" evidence="8">
    <location>
        <position position="99"/>
    </location>
    <ligand>
        <name>Mg(2+)</name>
        <dbReference type="ChEBI" id="CHEBI:18420"/>
        <label>1</label>
    </ligand>
</feature>
<feature type="binding site" evidence="8">
    <location>
        <position position="517"/>
    </location>
    <ligand>
        <name>ATP</name>
        <dbReference type="ChEBI" id="CHEBI:30616"/>
    </ligand>
</feature>
<comment type="subcellular location">
    <subcellularLocation>
        <location evidence="8">Cytoplasm</location>
    </subcellularLocation>
</comment>
<dbReference type="Pfam" id="PF00586">
    <property type="entry name" value="AIRS"/>
    <property type="match status" value="2"/>
</dbReference>
<keyword evidence="1 8" id="KW-0963">Cytoplasm</keyword>
<dbReference type="Gene3D" id="3.90.650.10">
    <property type="entry name" value="PurM-like C-terminal domain"/>
    <property type="match status" value="2"/>
</dbReference>
<feature type="binding site" evidence="8">
    <location>
        <position position="555"/>
    </location>
    <ligand>
        <name>Mg(2+)</name>
        <dbReference type="ChEBI" id="CHEBI:18420"/>
        <label>1</label>
    </ligand>
</feature>
<name>A0A418MAY4_9BACT</name>
<feature type="domain" description="PurM-like N-terminal" evidence="9">
    <location>
        <begin position="456"/>
        <end position="580"/>
    </location>
</feature>
<dbReference type="GO" id="GO:0006189">
    <property type="term" value="P:'de novo' IMP biosynthetic process"/>
    <property type="evidence" value="ECO:0007669"/>
    <property type="project" value="UniProtKB-UniRule"/>
</dbReference>
<dbReference type="EMBL" id="QXED01000003">
    <property type="protein sequence ID" value="RIV23531.1"/>
    <property type="molecule type" value="Genomic_DNA"/>
</dbReference>
<feature type="domain" description="PurM-like C-terminal" evidence="10">
    <location>
        <begin position="208"/>
        <end position="356"/>
    </location>
</feature>
<comment type="caution">
    <text evidence="12">The sequence shown here is derived from an EMBL/GenBank/DDBJ whole genome shotgun (WGS) entry which is preliminary data.</text>
</comment>
<keyword evidence="5 8" id="KW-0658">Purine biosynthesis</keyword>
<evidence type="ECO:0000256" key="7">
    <source>
        <dbReference type="ARBA" id="ARBA00022842"/>
    </source>
</evidence>
<evidence type="ECO:0000259" key="11">
    <source>
        <dbReference type="Pfam" id="PF18072"/>
    </source>
</evidence>
<evidence type="ECO:0000256" key="8">
    <source>
        <dbReference type="HAMAP-Rule" id="MF_00420"/>
    </source>
</evidence>
<evidence type="ECO:0000256" key="4">
    <source>
        <dbReference type="ARBA" id="ARBA00022741"/>
    </source>
</evidence>
<feature type="binding site" evidence="8">
    <location>
        <position position="246"/>
    </location>
    <ligand>
        <name>substrate</name>
    </ligand>
</feature>
<accession>A0A418MAY4</accession>
<feature type="binding site" evidence="8">
    <location>
        <position position="554"/>
    </location>
    <ligand>
        <name>ATP</name>
        <dbReference type="ChEBI" id="CHEBI:30616"/>
    </ligand>
</feature>
<keyword evidence="6 8" id="KW-0067">ATP-binding</keyword>
<keyword evidence="2 8" id="KW-0436">Ligase</keyword>
<feature type="binding site" evidence="8">
    <location>
        <position position="122"/>
    </location>
    <ligand>
        <name>substrate</name>
    </ligand>
</feature>
<feature type="active site" evidence="8">
    <location>
        <position position="54"/>
    </location>
</feature>
<dbReference type="GO" id="GO:0004642">
    <property type="term" value="F:phosphoribosylformylglycinamidine synthase activity"/>
    <property type="evidence" value="ECO:0007669"/>
    <property type="project" value="UniProtKB-UniRule"/>
</dbReference>
<comment type="caution">
    <text evidence="8">Lacks conserved residue(s) required for the propagation of feature annotation.</text>
</comment>
<dbReference type="InterPro" id="IPR010074">
    <property type="entry name" value="PRibForGlyAmidine_synth_PurL"/>
</dbReference>
<dbReference type="InterPro" id="IPR016188">
    <property type="entry name" value="PurM-like_N"/>
</dbReference>
<feature type="binding site" evidence="8">
    <location>
        <begin position="318"/>
        <end position="320"/>
    </location>
    <ligand>
        <name>substrate</name>
    </ligand>
</feature>
<comment type="pathway">
    <text evidence="8">Purine metabolism; IMP biosynthesis via de novo pathway; 5-amino-1-(5-phospho-D-ribosyl)imidazole from N(2)-formyl-N(1)-(5-phospho-D-ribosyl)glycinamide: step 1/2.</text>
</comment>
<dbReference type="AlphaFoldDB" id="A0A418MAY4"/>
<feature type="binding site" evidence="8">
    <location>
        <begin position="100"/>
        <end position="103"/>
    </location>
    <ligand>
        <name>substrate</name>
    </ligand>
</feature>
<comment type="subunit">
    <text evidence="8">Monomer. Part of the FGAM synthase complex composed of 1 PurL, 1 PurQ and 2 PurS subunits.</text>
</comment>
<comment type="catalytic activity">
    <reaction evidence="8">
        <text>N(2)-formyl-N(1)-(5-phospho-beta-D-ribosyl)glycinamide + L-glutamine + ATP + H2O = 2-formamido-N(1)-(5-O-phospho-beta-D-ribosyl)acetamidine + L-glutamate + ADP + phosphate + H(+)</text>
        <dbReference type="Rhea" id="RHEA:17129"/>
        <dbReference type="ChEBI" id="CHEBI:15377"/>
        <dbReference type="ChEBI" id="CHEBI:15378"/>
        <dbReference type="ChEBI" id="CHEBI:29985"/>
        <dbReference type="ChEBI" id="CHEBI:30616"/>
        <dbReference type="ChEBI" id="CHEBI:43474"/>
        <dbReference type="ChEBI" id="CHEBI:58359"/>
        <dbReference type="ChEBI" id="CHEBI:147286"/>
        <dbReference type="ChEBI" id="CHEBI:147287"/>
        <dbReference type="ChEBI" id="CHEBI:456216"/>
        <dbReference type="EC" id="6.3.5.3"/>
    </reaction>
</comment>
<feature type="binding site" evidence="8">
    <location>
        <position position="97"/>
    </location>
    <ligand>
        <name>ATP</name>
        <dbReference type="ChEBI" id="CHEBI:30616"/>
    </ligand>
</feature>
<dbReference type="NCBIfam" id="TIGR01736">
    <property type="entry name" value="FGAM_synth_II"/>
    <property type="match status" value="1"/>
</dbReference>
<dbReference type="RefSeq" id="WP_119667746.1">
    <property type="nucleotide sequence ID" value="NZ_QXED01000003.1"/>
</dbReference>
<dbReference type="OrthoDB" id="9804441at2"/>
<keyword evidence="3 8" id="KW-0479">Metal-binding</keyword>
<dbReference type="SUPFAM" id="SSF55326">
    <property type="entry name" value="PurM N-terminal domain-like"/>
    <property type="match status" value="2"/>
</dbReference>
<evidence type="ECO:0000256" key="2">
    <source>
        <dbReference type="ARBA" id="ARBA00022598"/>
    </source>
</evidence>
<dbReference type="CDD" id="cd02204">
    <property type="entry name" value="PurL_repeat2"/>
    <property type="match status" value="1"/>
</dbReference>
<dbReference type="Pfam" id="PF18072">
    <property type="entry name" value="FGAR-AT_linker"/>
    <property type="match status" value="1"/>
</dbReference>